<reference evidence="2 3" key="1">
    <citation type="journal article" date="2021" name="Elife">
        <title>Chloroplast acquisition without the gene transfer in kleptoplastic sea slugs, Plakobranchus ocellatus.</title>
        <authorList>
            <person name="Maeda T."/>
            <person name="Takahashi S."/>
            <person name="Yoshida T."/>
            <person name="Shimamura S."/>
            <person name="Takaki Y."/>
            <person name="Nagai Y."/>
            <person name="Toyoda A."/>
            <person name="Suzuki Y."/>
            <person name="Arimoto A."/>
            <person name="Ishii H."/>
            <person name="Satoh N."/>
            <person name="Nishiyama T."/>
            <person name="Hasebe M."/>
            <person name="Maruyama T."/>
            <person name="Minagawa J."/>
            <person name="Obokata J."/>
            <person name="Shigenobu S."/>
        </authorList>
    </citation>
    <scope>NUCLEOTIDE SEQUENCE [LARGE SCALE GENOMIC DNA]</scope>
</reference>
<protein>
    <submittedName>
        <fullName evidence="2">Phytanoyl-CoA dioxygenase PhyH</fullName>
    </submittedName>
</protein>
<keyword evidence="3" id="KW-1185">Reference proteome</keyword>
<proteinExistence type="predicted"/>
<keyword evidence="2" id="KW-0223">Dioxygenase</keyword>
<accession>A0AAV4H650</accession>
<dbReference type="GO" id="GO:0051213">
    <property type="term" value="F:dioxygenase activity"/>
    <property type="evidence" value="ECO:0007669"/>
    <property type="project" value="UniProtKB-KW"/>
</dbReference>
<sequence>MCALKVWETNKLLSSIDAIAIGRPPEEGEEKFWAETDGWLHVDQSADRVGLHAYQGAVFLEDCDEQDWTFEVMEGSHLYFKEFMEHTGQWQCRVLQNPDIDWLKSKGCKRLRVPCPKGGLILWDSRLFHANARPVRGRKHPGRWRFVVFVCMTPAAWASPSDLEIKQRAYQERKLTLHWPSQGVSIFSTFINRDQPRDPAELHDLPEVAKTEEAKRLAGVLPYDCSEEDDYSLLEQAQNSKSSVFPTWNKERWASHIEDHKDMKNHQYKERTGQKPPKN</sequence>
<comment type="caution">
    <text evidence="2">The sequence shown here is derived from an EMBL/GenBank/DDBJ whole genome shotgun (WGS) entry which is preliminary data.</text>
</comment>
<evidence type="ECO:0000256" key="1">
    <source>
        <dbReference type="SAM" id="MobiDB-lite"/>
    </source>
</evidence>
<dbReference type="SUPFAM" id="SSF51197">
    <property type="entry name" value="Clavaminate synthase-like"/>
    <property type="match status" value="1"/>
</dbReference>
<organism evidence="2 3">
    <name type="scientific">Elysia marginata</name>
    <dbReference type="NCBI Taxonomy" id="1093978"/>
    <lineage>
        <taxon>Eukaryota</taxon>
        <taxon>Metazoa</taxon>
        <taxon>Spiralia</taxon>
        <taxon>Lophotrochozoa</taxon>
        <taxon>Mollusca</taxon>
        <taxon>Gastropoda</taxon>
        <taxon>Heterobranchia</taxon>
        <taxon>Euthyneura</taxon>
        <taxon>Panpulmonata</taxon>
        <taxon>Sacoglossa</taxon>
        <taxon>Placobranchoidea</taxon>
        <taxon>Plakobranchidae</taxon>
        <taxon>Elysia</taxon>
    </lineage>
</organism>
<evidence type="ECO:0000313" key="2">
    <source>
        <dbReference type="EMBL" id="GFR92106.1"/>
    </source>
</evidence>
<gene>
    <name evidence="2" type="ORF">ElyMa_004345000</name>
</gene>
<dbReference type="PANTHER" id="PTHR31630">
    <property type="entry name" value="PHYTANOYL-COA DIOXYGENASE-RELATED-RELATED"/>
    <property type="match status" value="1"/>
</dbReference>
<dbReference type="PANTHER" id="PTHR31630:SF6">
    <property type="entry name" value="PHYTANOYL-COA DIOXYGENASE-RELATED"/>
    <property type="match status" value="1"/>
</dbReference>
<dbReference type="Gene3D" id="2.60.120.620">
    <property type="entry name" value="q2cbj1_9rhob like domain"/>
    <property type="match status" value="1"/>
</dbReference>
<name>A0AAV4H650_9GAST</name>
<feature type="compositionally biased region" description="Basic and acidic residues" evidence="1">
    <location>
        <begin position="257"/>
        <end position="273"/>
    </location>
</feature>
<dbReference type="Proteomes" id="UP000762676">
    <property type="component" value="Unassembled WGS sequence"/>
</dbReference>
<dbReference type="AlphaFoldDB" id="A0AAV4H650"/>
<keyword evidence="2" id="KW-0560">Oxidoreductase</keyword>
<feature type="region of interest" description="Disordered" evidence="1">
    <location>
        <begin position="257"/>
        <end position="279"/>
    </location>
</feature>
<evidence type="ECO:0000313" key="3">
    <source>
        <dbReference type="Proteomes" id="UP000762676"/>
    </source>
</evidence>
<dbReference type="EMBL" id="BMAT01008763">
    <property type="protein sequence ID" value="GFR92106.1"/>
    <property type="molecule type" value="Genomic_DNA"/>
</dbReference>